<dbReference type="Gene3D" id="1.20.1050.90">
    <property type="entry name" value="RecF/RecN/SMC, N-terminal domain"/>
    <property type="match status" value="1"/>
</dbReference>
<evidence type="ECO:0000256" key="5">
    <source>
        <dbReference type="ARBA" id="ARBA00022705"/>
    </source>
</evidence>
<reference evidence="15" key="1">
    <citation type="submission" date="2020-10" db="EMBL/GenBank/DDBJ databases">
        <authorList>
            <person name="Gilroy R."/>
        </authorList>
    </citation>
    <scope>NUCLEOTIDE SEQUENCE</scope>
    <source>
        <strain evidence="15">ChiSjej6B24-2974</strain>
    </source>
</reference>
<protein>
    <recommendedName>
        <fullName evidence="3 12">DNA replication and repair protein RecF</fullName>
    </recommendedName>
</protein>
<evidence type="ECO:0000256" key="3">
    <source>
        <dbReference type="ARBA" id="ARBA00020170"/>
    </source>
</evidence>
<comment type="similarity">
    <text evidence="2 12 13">Belongs to the RecF family.</text>
</comment>
<evidence type="ECO:0000256" key="1">
    <source>
        <dbReference type="ARBA" id="ARBA00004496"/>
    </source>
</evidence>
<feature type="binding site" evidence="12">
    <location>
        <begin position="30"/>
        <end position="37"/>
    </location>
    <ligand>
        <name>ATP</name>
        <dbReference type="ChEBI" id="CHEBI:30616"/>
    </ligand>
</feature>
<dbReference type="PROSITE" id="PS00618">
    <property type="entry name" value="RECF_2"/>
    <property type="match status" value="1"/>
</dbReference>
<keyword evidence="11 12" id="KW-0742">SOS response</keyword>
<comment type="function">
    <text evidence="12 13">The RecF protein is involved in DNA metabolism; it is required for DNA replication and normal SOS inducibility. RecF binds preferentially to single-stranded, linear DNA. It also seems to bind ATP.</text>
</comment>
<dbReference type="GO" id="GO:0000731">
    <property type="term" value="P:DNA synthesis involved in DNA repair"/>
    <property type="evidence" value="ECO:0007669"/>
    <property type="project" value="TreeGrafter"/>
</dbReference>
<name>A0A9D0ZLM8_9FIRM</name>
<dbReference type="Pfam" id="PF02463">
    <property type="entry name" value="SMC_N"/>
    <property type="match status" value="1"/>
</dbReference>
<evidence type="ECO:0000256" key="10">
    <source>
        <dbReference type="ARBA" id="ARBA00023204"/>
    </source>
</evidence>
<dbReference type="GO" id="GO:0009432">
    <property type="term" value="P:SOS response"/>
    <property type="evidence" value="ECO:0007669"/>
    <property type="project" value="UniProtKB-UniRule"/>
</dbReference>
<keyword evidence="8 12" id="KW-0067">ATP-binding</keyword>
<keyword evidence="10 12" id="KW-0234">DNA repair</keyword>
<evidence type="ECO:0000313" key="15">
    <source>
        <dbReference type="EMBL" id="HIQ82690.1"/>
    </source>
</evidence>
<dbReference type="InterPro" id="IPR042174">
    <property type="entry name" value="RecF_2"/>
</dbReference>
<comment type="subcellular location">
    <subcellularLocation>
        <location evidence="1 12 13">Cytoplasm</location>
    </subcellularLocation>
</comment>
<reference evidence="15" key="2">
    <citation type="journal article" date="2021" name="PeerJ">
        <title>Extensive microbial diversity within the chicken gut microbiome revealed by metagenomics and culture.</title>
        <authorList>
            <person name="Gilroy R."/>
            <person name="Ravi A."/>
            <person name="Getino M."/>
            <person name="Pursley I."/>
            <person name="Horton D.L."/>
            <person name="Alikhan N.F."/>
            <person name="Baker D."/>
            <person name="Gharbi K."/>
            <person name="Hall N."/>
            <person name="Watson M."/>
            <person name="Adriaenssens E.M."/>
            <person name="Foster-Nyarko E."/>
            <person name="Jarju S."/>
            <person name="Secka A."/>
            <person name="Antonio M."/>
            <person name="Oren A."/>
            <person name="Chaudhuri R.R."/>
            <person name="La Ragione R."/>
            <person name="Hildebrand F."/>
            <person name="Pallen M.J."/>
        </authorList>
    </citation>
    <scope>NUCLEOTIDE SEQUENCE</scope>
    <source>
        <strain evidence="15">ChiSjej6B24-2974</strain>
    </source>
</reference>
<dbReference type="InterPro" id="IPR001238">
    <property type="entry name" value="DNA-binding_RecF"/>
</dbReference>
<dbReference type="GO" id="GO:0003697">
    <property type="term" value="F:single-stranded DNA binding"/>
    <property type="evidence" value="ECO:0007669"/>
    <property type="project" value="UniProtKB-UniRule"/>
</dbReference>
<evidence type="ECO:0000256" key="12">
    <source>
        <dbReference type="HAMAP-Rule" id="MF_00365"/>
    </source>
</evidence>
<proteinExistence type="inferred from homology"/>
<dbReference type="PANTHER" id="PTHR32182:SF0">
    <property type="entry name" value="DNA REPLICATION AND REPAIR PROTEIN RECF"/>
    <property type="match status" value="1"/>
</dbReference>
<evidence type="ECO:0000256" key="9">
    <source>
        <dbReference type="ARBA" id="ARBA00023125"/>
    </source>
</evidence>
<keyword evidence="5 12" id="KW-0235">DNA replication</keyword>
<sequence length="353" mass="39283">MRICSLELTNYRNYARAELRPCAGVTVLAGDNAQGKTNLLEAVYLCCTGRSHRTRQDRELIRWGEDFCRVAVEAERRDGTHTVEIAIPSAGRRKIRVNGSEISRSGELMGHVTGVLFSPEDLRLVKDGPAERRRFIDIAVSQIRPSYYYALQRYARALKQRNELLRTGNLETLESWDEQLARAGSEIMAARAEYIQRLSAAAARTHADIACEREALSIAYAPNVEDGDILAALRKAREVDVRRMTTSAGVHRDDVRFCVDGRELRLFGSQGQQRTAALSVRLAELDVIRAESGEAPVLLLDDVMSELDPERRRRLLSHLDGVQAIVTCTDIADIAGARAGLVLRVEGARLSQA</sequence>
<accession>A0A9D0ZLM8</accession>
<dbReference type="EMBL" id="DVFZ01000061">
    <property type="protein sequence ID" value="HIQ82690.1"/>
    <property type="molecule type" value="Genomic_DNA"/>
</dbReference>
<dbReference type="HAMAP" id="MF_00365">
    <property type="entry name" value="RecF"/>
    <property type="match status" value="1"/>
</dbReference>
<evidence type="ECO:0000256" key="13">
    <source>
        <dbReference type="RuleBase" id="RU000578"/>
    </source>
</evidence>
<dbReference type="GO" id="GO:0006302">
    <property type="term" value="P:double-strand break repair"/>
    <property type="evidence" value="ECO:0007669"/>
    <property type="project" value="TreeGrafter"/>
</dbReference>
<keyword evidence="4 12" id="KW-0963">Cytoplasm</keyword>
<evidence type="ECO:0000259" key="14">
    <source>
        <dbReference type="Pfam" id="PF02463"/>
    </source>
</evidence>
<evidence type="ECO:0000256" key="7">
    <source>
        <dbReference type="ARBA" id="ARBA00022763"/>
    </source>
</evidence>
<dbReference type="GO" id="GO:0005524">
    <property type="term" value="F:ATP binding"/>
    <property type="evidence" value="ECO:0007669"/>
    <property type="project" value="UniProtKB-UniRule"/>
</dbReference>
<dbReference type="InterPro" id="IPR027417">
    <property type="entry name" value="P-loop_NTPase"/>
</dbReference>
<dbReference type="InterPro" id="IPR003395">
    <property type="entry name" value="RecF/RecN/SMC_N"/>
</dbReference>
<evidence type="ECO:0000256" key="4">
    <source>
        <dbReference type="ARBA" id="ARBA00022490"/>
    </source>
</evidence>
<dbReference type="AlphaFoldDB" id="A0A9D0ZLM8"/>
<evidence type="ECO:0000313" key="16">
    <source>
        <dbReference type="Proteomes" id="UP000824260"/>
    </source>
</evidence>
<evidence type="ECO:0000256" key="8">
    <source>
        <dbReference type="ARBA" id="ARBA00022840"/>
    </source>
</evidence>
<keyword evidence="9 12" id="KW-0238">DNA-binding</keyword>
<keyword evidence="7 12" id="KW-0227">DNA damage</keyword>
<dbReference type="Gene3D" id="3.40.50.300">
    <property type="entry name" value="P-loop containing nucleotide triphosphate hydrolases"/>
    <property type="match status" value="1"/>
</dbReference>
<organism evidence="15 16">
    <name type="scientific">Candidatus Pullichristensenella stercorigallinarum</name>
    <dbReference type="NCBI Taxonomy" id="2840909"/>
    <lineage>
        <taxon>Bacteria</taxon>
        <taxon>Bacillati</taxon>
        <taxon>Bacillota</taxon>
        <taxon>Clostridia</taxon>
        <taxon>Candidatus Pullichristensenella</taxon>
    </lineage>
</organism>
<feature type="domain" description="RecF/RecN/SMC N-terminal" evidence="14">
    <location>
        <begin position="3"/>
        <end position="329"/>
    </location>
</feature>
<dbReference type="NCBIfam" id="TIGR00611">
    <property type="entry name" value="recf"/>
    <property type="match status" value="1"/>
</dbReference>
<gene>
    <name evidence="12 15" type="primary">recF</name>
    <name evidence="15" type="ORF">IAA52_06255</name>
</gene>
<dbReference type="GO" id="GO:0005737">
    <property type="term" value="C:cytoplasm"/>
    <property type="evidence" value="ECO:0007669"/>
    <property type="project" value="UniProtKB-SubCell"/>
</dbReference>
<keyword evidence="6 12" id="KW-0547">Nucleotide-binding</keyword>
<evidence type="ECO:0000256" key="11">
    <source>
        <dbReference type="ARBA" id="ARBA00023236"/>
    </source>
</evidence>
<dbReference type="InterPro" id="IPR018078">
    <property type="entry name" value="DNA-binding_RecF_CS"/>
</dbReference>
<dbReference type="SUPFAM" id="SSF52540">
    <property type="entry name" value="P-loop containing nucleoside triphosphate hydrolases"/>
    <property type="match status" value="1"/>
</dbReference>
<dbReference type="CDD" id="cd03242">
    <property type="entry name" value="ABC_RecF"/>
    <property type="match status" value="1"/>
</dbReference>
<evidence type="ECO:0000256" key="6">
    <source>
        <dbReference type="ARBA" id="ARBA00022741"/>
    </source>
</evidence>
<dbReference type="PANTHER" id="PTHR32182">
    <property type="entry name" value="DNA REPLICATION AND REPAIR PROTEIN RECF"/>
    <property type="match status" value="1"/>
</dbReference>
<dbReference type="Proteomes" id="UP000824260">
    <property type="component" value="Unassembled WGS sequence"/>
</dbReference>
<comment type="caution">
    <text evidence="15">The sequence shown here is derived from an EMBL/GenBank/DDBJ whole genome shotgun (WGS) entry which is preliminary data.</text>
</comment>
<dbReference type="GO" id="GO:0006260">
    <property type="term" value="P:DNA replication"/>
    <property type="evidence" value="ECO:0007669"/>
    <property type="project" value="UniProtKB-UniRule"/>
</dbReference>
<dbReference type="PROSITE" id="PS00617">
    <property type="entry name" value="RECF_1"/>
    <property type="match status" value="1"/>
</dbReference>
<evidence type="ECO:0000256" key="2">
    <source>
        <dbReference type="ARBA" id="ARBA00008016"/>
    </source>
</evidence>